<dbReference type="SUPFAM" id="SSF50978">
    <property type="entry name" value="WD40 repeat-like"/>
    <property type="match status" value="1"/>
</dbReference>
<evidence type="ECO:0000313" key="4">
    <source>
        <dbReference type="Proteomes" id="UP001345691"/>
    </source>
</evidence>
<reference evidence="3 4" key="1">
    <citation type="submission" date="2023-08" db="EMBL/GenBank/DDBJ databases">
        <title>Black Yeasts Isolated from many extreme environments.</title>
        <authorList>
            <person name="Coleine C."/>
            <person name="Stajich J.E."/>
            <person name="Selbmann L."/>
        </authorList>
    </citation>
    <scope>NUCLEOTIDE SEQUENCE [LARGE SCALE GENOMIC DNA]</scope>
    <source>
        <strain evidence="3 4">CCFEE 6328</strain>
    </source>
</reference>
<proteinExistence type="predicted"/>
<evidence type="ECO:0000259" key="2">
    <source>
        <dbReference type="PROSITE" id="PS50181"/>
    </source>
</evidence>
<feature type="compositionally biased region" description="Low complexity" evidence="1">
    <location>
        <begin position="429"/>
        <end position="441"/>
    </location>
</feature>
<comment type="caution">
    <text evidence="3">The sequence shown here is derived from an EMBL/GenBank/DDBJ whole genome shotgun (WGS) entry which is preliminary data.</text>
</comment>
<gene>
    <name evidence="3" type="ORF">LTR69_005904</name>
</gene>
<evidence type="ECO:0000313" key="3">
    <source>
        <dbReference type="EMBL" id="KAK5060587.1"/>
    </source>
</evidence>
<accession>A0ABR0JBA2</accession>
<evidence type="ECO:0000256" key="1">
    <source>
        <dbReference type="SAM" id="MobiDB-lite"/>
    </source>
</evidence>
<dbReference type="Proteomes" id="UP001345691">
    <property type="component" value="Unassembled WGS sequence"/>
</dbReference>
<protein>
    <recommendedName>
        <fullName evidence="2">F-box domain-containing protein</fullName>
    </recommendedName>
</protein>
<name>A0ABR0JBA2_9EURO</name>
<dbReference type="EMBL" id="JAVRRF010000011">
    <property type="protein sequence ID" value="KAK5060587.1"/>
    <property type="molecule type" value="Genomic_DNA"/>
</dbReference>
<dbReference type="InterPro" id="IPR015943">
    <property type="entry name" value="WD40/YVTN_repeat-like_dom_sf"/>
</dbReference>
<organism evidence="3 4">
    <name type="scientific">Exophiala sideris</name>
    <dbReference type="NCBI Taxonomy" id="1016849"/>
    <lineage>
        <taxon>Eukaryota</taxon>
        <taxon>Fungi</taxon>
        <taxon>Dikarya</taxon>
        <taxon>Ascomycota</taxon>
        <taxon>Pezizomycotina</taxon>
        <taxon>Eurotiomycetes</taxon>
        <taxon>Chaetothyriomycetidae</taxon>
        <taxon>Chaetothyriales</taxon>
        <taxon>Herpotrichiellaceae</taxon>
        <taxon>Exophiala</taxon>
    </lineage>
</organism>
<feature type="domain" description="F-box" evidence="2">
    <location>
        <begin position="1"/>
        <end position="48"/>
    </location>
</feature>
<keyword evidence="4" id="KW-1185">Reference proteome</keyword>
<dbReference type="InterPro" id="IPR036322">
    <property type="entry name" value="WD40_repeat_dom_sf"/>
</dbReference>
<dbReference type="PROSITE" id="PS50181">
    <property type="entry name" value="FBOX"/>
    <property type="match status" value="1"/>
</dbReference>
<feature type="region of interest" description="Disordered" evidence="1">
    <location>
        <begin position="419"/>
        <end position="448"/>
    </location>
</feature>
<dbReference type="InterPro" id="IPR001810">
    <property type="entry name" value="F-box_dom"/>
</dbReference>
<dbReference type="Pfam" id="PF12937">
    <property type="entry name" value="F-box-like"/>
    <property type="match status" value="1"/>
</dbReference>
<dbReference type="CDD" id="cd09917">
    <property type="entry name" value="F-box_SF"/>
    <property type="match status" value="1"/>
</dbReference>
<dbReference type="Gene3D" id="2.130.10.10">
    <property type="entry name" value="YVTN repeat-like/Quinoprotein amine dehydrogenase"/>
    <property type="match status" value="1"/>
</dbReference>
<sequence length="615" mass="68967">MLQDLPVEVIQQIIGHLSTASSIVNLSLTNRKIHAIISADDYACFRTFVQKAFPSIKTPPIWRDSARALTTRSRAWDRRAFIARECHPPPDKADPPHHSPHPTVGYHPVIDSYEIWPGSTWFSRKEVLAWGAAGRLRVRILQNGVATWGSFQVPDDHRQELDILDVKLLQPHQHDSKAGESIVLRRANEELIKVETGPRLDVFTKKSRYIIPQDMTCIDISRNANPMLAACGGDSIHLYPVHSLERNVRPMDRVIVQSSYSVRNRKRCVTFLSDTTLAVGVQFLQGRNRAPINVYDISPTGLSATPLQESISFADSRHPVIGRHSANVIVSLDNWGTSTRRSGQLFLSGWTDGIVRLHDTRVPTTAVTEYVDFVDDGQILSLLPIGHERFLAGSHQNGCLKIFDLRMAGARPYSYLDARSADARRSSRSTRTTSRPGSTTPNSQNRRDINIFITPTVNYGERLWQPLARRPARRSNRYRGSVYSLSSPSPSSPTVYAGIENHVLRLDFVSTDDYRTGTPGLVDPSLGLYDQTNHVLNLSCYERPREGHESTDAVLLRKQLNLTSGGRKDSAIDPHVGTSLRAEVEPGWDERWSLETFERNRGRNLDWGATRAVAG</sequence>